<dbReference type="Gene3D" id="3.60.70.12">
    <property type="entry name" value="L-amino peptidase D-ALA esterase/amidase"/>
    <property type="match status" value="1"/>
</dbReference>
<dbReference type="InterPro" id="IPR005321">
    <property type="entry name" value="Peptidase_S58_DmpA"/>
</dbReference>
<dbReference type="PANTHER" id="PTHR36512">
    <property type="entry name" value="D-AMINOPEPTIDASE"/>
    <property type="match status" value="1"/>
</dbReference>
<protein>
    <submittedName>
        <fullName evidence="2">Peptidase T4</fullName>
    </submittedName>
</protein>
<dbReference type="InterPro" id="IPR016117">
    <property type="entry name" value="ArgJ-like_dom_sf"/>
</dbReference>
<proteinExistence type="inferred from homology"/>
<evidence type="ECO:0000313" key="2">
    <source>
        <dbReference type="EMBL" id="MXN63786.1"/>
    </source>
</evidence>
<comment type="caution">
    <text evidence="2">The sequence shown here is derived from an EMBL/GenBank/DDBJ whole genome shotgun (WGS) entry which is preliminary data.</text>
</comment>
<dbReference type="GO" id="GO:0004177">
    <property type="term" value="F:aminopeptidase activity"/>
    <property type="evidence" value="ECO:0007669"/>
    <property type="project" value="TreeGrafter"/>
</dbReference>
<name>A0A7X3LRK5_9HYPH</name>
<accession>A0A7X3LRK5</accession>
<dbReference type="AlphaFoldDB" id="A0A7X3LRK5"/>
<dbReference type="SUPFAM" id="SSF56266">
    <property type="entry name" value="DmpA/ArgJ-like"/>
    <property type="match status" value="1"/>
</dbReference>
<organism evidence="2 3">
    <name type="scientific">Stappia sediminis</name>
    <dbReference type="NCBI Taxonomy" id="2692190"/>
    <lineage>
        <taxon>Bacteria</taxon>
        <taxon>Pseudomonadati</taxon>
        <taxon>Pseudomonadota</taxon>
        <taxon>Alphaproteobacteria</taxon>
        <taxon>Hyphomicrobiales</taxon>
        <taxon>Stappiaceae</taxon>
        <taxon>Stappia</taxon>
    </lineage>
</organism>
<sequence>MSELRNLITDVPGLRVGNAGDEKLKSGVTVVLPDEAAAASVAIHGGAPGTRDVALLEPEQTVPAVDALVLSGGSAFGLDAGSGVQAALAEMGRGFAVGPARVPIVPTAILFDLLNGGEKDWGPDNPYKSLGRQALEAALSGKGQDFETGTAGAGIGCTTANLKGGLGSASARTKSGATVGALVAVNALGSATVGDGRHFWAAPFERSSEFGGLGLPSPLPSNTSEIRTKLDTISPGANTTIAVIATDLVLSKGELKRLAVMAHDGFARALWPSHTALDGDLIFAVSTGKRGLVDPLAEQVELGALAAATMARAIARGIYAATIRDGDVKPSWAERFG</sequence>
<dbReference type="CDD" id="cd02252">
    <property type="entry name" value="nylC_like"/>
    <property type="match status" value="1"/>
</dbReference>
<evidence type="ECO:0000256" key="1">
    <source>
        <dbReference type="ARBA" id="ARBA00007068"/>
    </source>
</evidence>
<dbReference type="Pfam" id="PF03576">
    <property type="entry name" value="Peptidase_S58"/>
    <property type="match status" value="1"/>
</dbReference>
<comment type="similarity">
    <text evidence="1">Belongs to the peptidase S58 family.</text>
</comment>
<gene>
    <name evidence="2" type="ORF">GR183_02615</name>
</gene>
<dbReference type="Proteomes" id="UP000433101">
    <property type="component" value="Unassembled WGS sequence"/>
</dbReference>
<reference evidence="2 3" key="1">
    <citation type="submission" date="2019-12" db="EMBL/GenBank/DDBJ databases">
        <authorList>
            <person name="Li M."/>
        </authorList>
    </citation>
    <scope>NUCLEOTIDE SEQUENCE [LARGE SCALE GENOMIC DNA]</scope>
    <source>
        <strain evidence="2 3">GBMRC 2046</strain>
    </source>
</reference>
<dbReference type="RefSeq" id="WP_160774017.1">
    <property type="nucleotide sequence ID" value="NZ_WUMV01000001.1"/>
</dbReference>
<evidence type="ECO:0000313" key="3">
    <source>
        <dbReference type="Proteomes" id="UP000433101"/>
    </source>
</evidence>
<dbReference type="PANTHER" id="PTHR36512:SF3">
    <property type="entry name" value="BLR5678 PROTEIN"/>
    <property type="match status" value="1"/>
</dbReference>
<dbReference type="EMBL" id="WUMV01000001">
    <property type="protein sequence ID" value="MXN63786.1"/>
    <property type="molecule type" value="Genomic_DNA"/>
</dbReference>
<keyword evidence="3" id="KW-1185">Reference proteome</keyword>